<evidence type="ECO:0000256" key="4">
    <source>
        <dbReference type="HAMAP-Rule" id="MF_00743"/>
    </source>
</evidence>
<gene>
    <name evidence="4" type="primary">fumC</name>
    <name evidence="7" type="ORF">SAMN05443432_102394</name>
</gene>
<feature type="binding site" evidence="4">
    <location>
        <begin position="98"/>
        <end position="100"/>
    </location>
    <ligand>
        <name>substrate</name>
    </ligand>
</feature>
<evidence type="ECO:0000256" key="3">
    <source>
        <dbReference type="ARBA" id="ARBA00023239"/>
    </source>
</evidence>
<dbReference type="Gene3D" id="1.10.275.10">
    <property type="entry name" value="Fumarase/aspartase (N-terminal domain)"/>
    <property type="match status" value="1"/>
</dbReference>
<proteinExistence type="inferred from homology"/>
<keyword evidence="4" id="KW-0963">Cytoplasm</keyword>
<dbReference type="GO" id="GO:0006106">
    <property type="term" value="P:fumarate metabolic process"/>
    <property type="evidence" value="ECO:0007669"/>
    <property type="project" value="InterPro"/>
</dbReference>
<dbReference type="UniPathway" id="UPA00223">
    <property type="reaction ID" value="UER01007"/>
</dbReference>
<dbReference type="InterPro" id="IPR024083">
    <property type="entry name" value="Fumarase/histidase_N"/>
</dbReference>
<dbReference type="EC" id="4.2.1.2" evidence="4"/>
<dbReference type="Pfam" id="PF10415">
    <property type="entry name" value="FumaraseC_C"/>
    <property type="match status" value="1"/>
</dbReference>
<dbReference type="InterPro" id="IPR020557">
    <property type="entry name" value="Fumarate_lyase_CS"/>
</dbReference>
<feature type="binding site" description="in site B" evidence="4">
    <location>
        <begin position="129"/>
        <end position="132"/>
    </location>
    <ligand>
        <name>substrate</name>
    </ligand>
</feature>
<dbReference type="PANTHER" id="PTHR11444">
    <property type="entry name" value="ASPARTATEAMMONIA/ARGININOSUCCINATE/ADENYLOSUCCINATE LYASE"/>
    <property type="match status" value="1"/>
</dbReference>
<dbReference type="FunFam" id="1.10.40.30:FF:000002">
    <property type="entry name" value="Fumarate hydratase class II"/>
    <property type="match status" value="1"/>
</dbReference>
<dbReference type="RefSeq" id="WP_149778723.1">
    <property type="nucleotide sequence ID" value="NZ_FRCB01000002.1"/>
</dbReference>
<dbReference type="Gene3D" id="1.10.40.30">
    <property type="entry name" value="Fumarase/aspartase (C-terminal domain)"/>
    <property type="match status" value="1"/>
</dbReference>
<feature type="binding site" evidence="4">
    <location>
        <position position="319"/>
    </location>
    <ligand>
        <name>substrate</name>
    </ligand>
</feature>
<feature type="binding site" evidence="4">
    <location>
        <begin position="324"/>
        <end position="326"/>
    </location>
    <ligand>
        <name>substrate</name>
    </ligand>
</feature>
<dbReference type="InterPro" id="IPR018951">
    <property type="entry name" value="Fumarase_C_C"/>
</dbReference>
<dbReference type="PRINTS" id="PR00149">
    <property type="entry name" value="FUMRATELYASE"/>
</dbReference>
<dbReference type="HAMAP" id="MF_00743">
    <property type="entry name" value="FumaraseC"/>
    <property type="match status" value="1"/>
</dbReference>
<evidence type="ECO:0000256" key="1">
    <source>
        <dbReference type="ARBA" id="ARBA00009084"/>
    </source>
</evidence>
<dbReference type="Gene3D" id="1.20.200.10">
    <property type="entry name" value="Fumarase/aspartase (Central domain)"/>
    <property type="match status" value="1"/>
</dbReference>
<keyword evidence="3 4" id="KW-0456">Lyase</keyword>
<evidence type="ECO:0000256" key="2">
    <source>
        <dbReference type="ARBA" id="ARBA00022532"/>
    </source>
</evidence>
<comment type="subunit">
    <text evidence="4">Homotetramer.</text>
</comment>
<feature type="domain" description="Fumarase C C-terminal" evidence="6">
    <location>
        <begin position="408"/>
        <end position="460"/>
    </location>
</feature>
<dbReference type="InterPro" id="IPR022761">
    <property type="entry name" value="Fumarate_lyase_N"/>
</dbReference>
<dbReference type="GO" id="GO:0005737">
    <property type="term" value="C:cytoplasm"/>
    <property type="evidence" value="ECO:0007669"/>
    <property type="project" value="UniProtKB-SubCell"/>
</dbReference>
<dbReference type="AlphaFoldDB" id="A0A1M7D256"/>
<comment type="function">
    <text evidence="4">Involved in the TCA cycle. Catalyzes the stereospecific interconversion of fumarate to L-malate.</text>
</comment>
<evidence type="ECO:0000259" key="5">
    <source>
        <dbReference type="Pfam" id="PF00206"/>
    </source>
</evidence>
<sequence length="464" mass="49811">MTATRTETDSFGPLEVPTDKYWGAQTQRSILNFPIGWEKQPIAIVRALGVIKQACAEANKELGTLEPRLADAIIQAAGEVIEGRFDDNFPLVVWQTGSGTQSNMNANEVIANRAIEILGGTIGSKDPVHPNDHCNMGQSSNDTFPTAMHIATAMSVRDVLLPGLEKLLAGLEAKSEEFKYIIKIGRTHTQDATPLTLGQEFSGYAHQIRQGIARIKAALPGIYELAQGGTAVGTGLNTQVGWDTMVAANMARITGLPFVTAPNKFESLAAHDAMVFMSGALATVAGSCYKIANDIRFLGSGPRSGLGELILPENEPGSSIMPGKVNPTQAEALTQVAAHVMGNDAAIKFAGSQGHFELNVYNPMMSYNLLQSIQLLGDATDSFTERMLNGIQANEDRIEKLMRESLMLVTALAPEIGYDNATKVAKTAHRNGTTLKEEAINLGFVDAETFDRVVRPDQMIGPKG</sequence>
<dbReference type="NCBIfam" id="NF008909">
    <property type="entry name" value="PRK12273.1"/>
    <property type="match status" value="1"/>
</dbReference>
<dbReference type="Proteomes" id="UP000322545">
    <property type="component" value="Unassembled WGS sequence"/>
</dbReference>
<feature type="binding site" evidence="4">
    <location>
        <position position="187"/>
    </location>
    <ligand>
        <name>substrate</name>
    </ligand>
</feature>
<dbReference type="InterPro" id="IPR008948">
    <property type="entry name" value="L-Aspartase-like"/>
</dbReference>
<reference evidence="7 8" key="1">
    <citation type="submission" date="2016-11" db="EMBL/GenBank/DDBJ databases">
        <authorList>
            <person name="Varghese N."/>
            <person name="Submissions S."/>
        </authorList>
    </citation>
    <scope>NUCLEOTIDE SEQUENCE [LARGE SCALE GENOMIC DNA]</scope>
    <source>
        <strain evidence="7 8">DSM 28249</strain>
    </source>
</reference>
<dbReference type="PROSITE" id="PS00163">
    <property type="entry name" value="FUMARATE_LYASES"/>
    <property type="match status" value="1"/>
</dbReference>
<evidence type="ECO:0000313" key="8">
    <source>
        <dbReference type="Proteomes" id="UP000322545"/>
    </source>
</evidence>
<keyword evidence="2 4" id="KW-0816">Tricarboxylic acid cycle</keyword>
<dbReference type="PANTHER" id="PTHR11444:SF1">
    <property type="entry name" value="FUMARATE HYDRATASE, MITOCHONDRIAL"/>
    <property type="match status" value="1"/>
</dbReference>
<comment type="similarity">
    <text evidence="1 4">Belongs to the class-II fumarase/aspartase family. Fumarase subfamily.</text>
</comment>
<dbReference type="FunFam" id="1.20.200.10:FF:000001">
    <property type="entry name" value="Fumarate hydratase, mitochondrial"/>
    <property type="match status" value="1"/>
</dbReference>
<comment type="catalytic activity">
    <reaction evidence="4">
        <text>(S)-malate = fumarate + H2O</text>
        <dbReference type="Rhea" id="RHEA:12460"/>
        <dbReference type="ChEBI" id="CHEBI:15377"/>
        <dbReference type="ChEBI" id="CHEBI:15589"/>
        <dbReference type="ChEBI" id="CHEBI:29806"/>
        <dbReference type="EC" id="4.2.1.2"/>
    </reaction>
</comment>
<dbReference type="NCBIfam" id="TIGR00979">
    <property type="entry name" value="fumC_II"/>
    <property type="match status" value="1"/>
</dbReference>
<evidence type="ECO:0000313" key="7">
    <source>
        <dbReference type="EMBL" id="SHL73540.1"/>
    </source>
</evidence>
<dbReference type="InterPro" id="IPR005677">
    <property type="entry name" value="Fum_hydII"/>
</dbReference>
<dbReference type="SUPFAM" id="SSF48557">
    <property type="entry name" value="L-aspartase-like"/>
    <property type="match status" value="1"/>
</dbReference>
<keyword evidence="8" id="KW-1185">Reference proteome</keyword>
<feature type="active site" description="Proton donor/acceptor" evidence="4">
    <location>
        <position position="188"/>
    </location>
</feature>
<dbReference type="GO" id="GO:0004333">
    <property type="term" value="F:fumarate hydratase activity"/>
    <property type="evidence" value="ECO:0007669"/>
    <property type="project" value="UniProtKB-UniRule"/>
</dbReference>
<feature type="active site" evidence="4">
    <location>
        <position position="318"/>
    </location>
</feature>
<name>A0A1M7D256_9RHOB</name>
<organism evidence="7 8">
    <name type="scientific">Roseovarius litoreus</name>
    <dbReference type="NCBI Taxonomy" id="1155722"/>
    <lineage>
        <taxon>Bacteria</taxon>
        <taxon>Pseudomonadati</taxon>
        <taxon>Pseudomonadota</taxon>
        <taxon>Alphaproteobacteria</taxon>
        <taxon>Rhodobacterales</taxon>
        <taxon>Roseobacteraceae</taxon>
        <taxon>Roseovarius</taxon>
    </lineage>
</organism>
<dbReference type="EMBL" id="FRCB01000002">
    <property type="protein sequence ID" value="SHL73540.1"/>
    <property type="molecule type" value="Genomic_DNA"/>
</dbReference>
<dbReference type="FunFam" id="1.10.275.10:FF:000001">
    <property type="entry name" value="Fumarate hydratase, mitochondrial"/>
    <property type="match status" value="1"/>
</dbReference>
<comment type="miscellaneous">
    <text evidence="4">There are 2 substrate-binding sites: the catalytic A site, and the non-catalytic B site that may play a role in the transfer of substrate or product between the active site and the solvent. Alternatively, the B site may bind allosteric effectors.</text>
</comment>
<dbReference type="Pfam" id="PF00206">
    <property type="entry name" value="Lyase_1"/>
    <property type="match status" value="1"/>
</dbReference>
<dbReference type="GO" id="GO:0006099">
    <property type="term" value="P:tricarboxylic acid cycle"/>
    <property type="evidence" value="ECO:0007669"/>
    <property type="project" value="UniProtKB-UniRule"/>
</dbReference>
<dbReference type="InterPro" id="IPR000362">
    <property type="entry name" value="Fumarate_lyase_fam"/>
</dbReference>
<feature type="site" description="Important for catalytic activity" evidence="4">
    <location>
        <position position="331"/>
    </location>
</feature>
<comment type="subcellular location">
    <subcellularLocation>
        <location evidence="4">Cytoplasm</location>
    </subcellularLocation>
</comment>
<comment type="pathway">
    <text evidence="4">Carbohydrate metabolism; tricarboxylic acid cycle; (S)-malate from fumarate: step 1/1.</text>
</comment>
<evidence type="ECO:0000259" key="6">
    <source>
        <dbReference type="Pfam" id="PF10415"/>
    </source>
</evidence>
<accession>A0A1M7D256</accession>
<feature type="binding site" evidence="4">
    <location>
        <begin position="139"/>
        <end position="141"/>
    </location>
    <ligand>
        <name>substrate</name>
    </ligand>
</feature>
<protein>
    <recommendedName>
        <fullName evidence="4">Fumarate hydratase class II</fullName>
        <shortName evidence="4">Fumarase C</shortName>
        <ecNumber evidence="4">4.2.1.2</ecNumber>
    </recommendedName>
    <alternativeName>
        <fullName evidence="4">Aerobic fumarase</fullName>
    </alternativeName>
    <alternativeName>
        <fullName evidence="4">Iron-independent fumarase</fullName>
    </alternativeName>
</protein>
<dbReference type="PRINTS" id="PR00145">
    <property type="entry name" value="ARGSUCLYASE"/>
</dbReference>
<feature type="domain" description="Fumarate lyase N-terminal" evidence="5">
    <location>
        <begin position="13"/>
        <end position="342"/>
    </location>
</feature>
<dbReference type="CDD" id="cd01362">
    <property type="entry name" value="Fumarase_classII"/>
    <property type="match status" value="1"/>
</dbReference>
<dbReference type="GO" id="GO:0006108">
    <property type="term" value="P:malate metabolic process"/>
    <property type="evidence" value="ECO:0007669"/>
    <property type="project" value="TreeGrafter"/>
</dbReference>